<sequence>MELGILSLGDHLPDPRTGERVSQAARHQAIVEAGVRAEELGFTMYAIGEHHFNDYIVSSPSVMLAAVAARTGRIRLAPAVTLLPMADPVRVAEDFATLDLISGGRMEMVVGRGISTKDYRAFGYDPAEDRDNLDEKLALLKALWSADAQPVTWSGRFRSPLKNVTVQPRPLQAEPRIWMGSGLSEGSIRRAAEQGHPLFLPSILLAPEAYAEPVRLYREVMEEHGFGERAFVGCCSYVHVQERSQDAKDTWEPYLVQYVEWVNALTGRQMKADYASLIDGPAICGSPAEVSDRLQAVEELLRPDVHLSVFDPGGLPAEDVLATMELFASDVMPKLHG</sequence>
<evidence type="ECO:0000313" key="5">
    <source>
        <dbReference type="Proteomes" id="UP000272400"/>
    </source>
</evidence>
<accession>A0A3N1D975</accession>
<dbReference type="PANTHER" id="PTHR30137">
    <property type="entry name" value="LUCIFERASE-LIKE MONOOXYGENASE"/>
    <property type="match status" value="1"/>
</dbReference>
<dbReference type="InterPro" id="IPR011251">
    <property type="entry name" value="Luciferase-like_dom"/>
</dbReference>
<keyword evidence="1" id="KW-0560">Oxidoreductase</keyword>
<dbReference type="InterPro" id="IPR050766">
    <property type="entry name" value="Bact_Lucif_Oxidored"/>
</dbReference>
<dbReference type="Proteomes" id="UP000272400">
    <property type="component" value="Unassembled WGS sequence"/>
</dbReference>
<dbReference type="AlphaFoldDB" id="A0A3N1D975"/>
<dbReference type="SUPFAM" id="SSF51679">
    <property type="entry name" value="Bacterial luciferase-like"/>
    <property type="match status" value="1"/>
</dbReference>
<gene>
    <name evidence="4" type="ORF">EDD29_7732</name>
</gene>
<evidence type="ECO:0000256" key="2">
    <source>
        <dbReference type="ARBA" id="ARBA00023033"/>
    </source>
</evidence>
<keyword evidence="5" id="KW-1185">Reference proteome</keyword>
<evidence type="ECO:0000313" key="4">
    <source>
        <dbReference type="EMBL" id="ROO90019.1"/>
    </source>
</evidence>
<feature type="domain" description="Luciferase-like" evidence="3">
    <location>
        <begin position="1"/>
        <end position="300"/>
    </location>
</feature>
<keyword evidence="2 4" id="KW-0503">Monooxygenase</keyword>
<name>A0A3N1D975_9ACTN</name>
<protein>
    <submittedName>
        <fullName evidence="4">Alkanesulfonate monooxygenase SsuD/methylene tetrahydromethanopterin reductase-like flavin-dependent oxidoreductase (Luciferase family)</fullName>
    </submittedName>
</protein>
<dbReference type="Pfam" id="PF00296">
    <property type="entry name" value="Bac_luciferase"/>
    <property type="match status" value="1"/>
</dbReference>
<comment type="caution">
    <text evidence="4">The sequence shown here is derived from an EMBL/GenBank/DDBJ whole genome shotgun (WGS) entry which is preliminary data.</text>
</comment>
<dbReference type="PANTHER" id="PTHR30137:SF8">
    <property type="entry name" value="BLR5498 PROTEIN"/>
    <property type="match status" value="1"/>
</dbReference>
<evidence type="ECO:0000259" key="3">
    <source>
        <dbReference type="Pfam" id="PF00296"/>
    </source>
</evidence>
<dbReference type="RefSeq" id="WP_170201738.1">
    <property type="nucleotide sequence ID" value="NZ_RJKE01000001.1"/>
</dbReference>
<organism evidence="4 5">
    <name type="scientific">Actinocorallia herbida</name>
    <dbReference type="NCBI Taxonomy" id="58109"/>
    <lineage>
        <taxon>Bacteria</taxon>
        <taxon>Bacillati</taxon>
        <taxon>Actinomycetota</taxon>
        <taxon>Actinomycetes</taxon>
        <taxon>Streptosporangiales</taxon>
        <taxon>Thermomonosporaceae</taxon>
        <taxon>Actinocorallia</taxon>
    </lineage>
</organism>
<evidence type="ECO:0000256" key="1">
    <source>
        <dbReference type="ARBA" id="ARBA00023002"/>
    </source>
</evidence>
<dbReference type="GO" id="GO:0016705">
    <property type="term" value="F:oxidoreductase activity, acting on paired donors, with incorporation or reduction of molecular oxygen"/>
    <property type="evidence" value="ECO:0007669"/>
    <property type="project" value="InterPro"/>
</dbReference>
<proteinExistence type="predicted"/>
<dbReference type="Gene3D" id="3.20.20.30">
    <property type="entry name" value="Luciferase-like domain"/>
    <property type="match status" value="1"/>
</dbReference>
<dbReference type="GO" id="GO:0004497">
    <property type="term" value="F:monooxygenase activity"/>
    <property type="evidence" value="ECO:0007669"/>
    <property type="project" value="UniProtKB-KW"/>
</dbReference>
<dbReference type="GO" id="GO:0005829">
    <property type="term" value="C:cytosol"/>
    <property type="evidence" value="ECO:0007669"/>
    <property type="project" value="TreeGrafter"/>
</dbReference>
<dbReference type="InterPro" id="IPR036661">
    <property type="entry name" value="Luciferase-like_sf"/>
</dbReference>
<reference evidence="4 5" key="1">
    <citation type="submission" date="2018-11" db="EMBL/GenBank/DDBJ databases">
        <title>Sequencing the genomes of 1000 actinobacteria strains.</title>
        <authorList>
            <person name="Klenk H.-P."/>
        </authorList>
    </citation>
    <scope>NUCLEOTIDE SEQUENCE [LARGE SCALE GENOMIC DNA]</scope>
    <source>
        <strain evidence="4 5">DSM 44254</strain>
    </source>
</reference>
<dbReference type="EMBL" id="RJKE01000001">
    <property type="protein sequence ID" value="ROO90019.1"/>
    <property type="molecule type" value="Genomic_DNA"/>
</dbReference>